<dbReference type="PROSITE" id="PS50045">
    <property type="entry name" value="SIGMA54_INTERACT_4"/>
    <property type="match status" value="1"/>
</dbReference>
<organism evidence="6 7">
    <name type="scientific">Streptomyces acidiscabies</name>
    <dbReference type="NCBI Taxonomy" id="42234"/>
    <lineage>
        <taxon>Bacteria</taxon>
        <taxon>Bacillati</taxon>
        <taxon>Actinomycetota</taxon>
        <taxon>Actinomycetes</taxon>
        <taxon>Kitasatosporales</taxon>
        <taxon>Streptomycetaceae</taxon>
        <taxon>Streptomyces</taxon>
    </lineage>
</organism>
<evidence type="ECO:0000313" key="7">
    <source>
        <dbReference type="Proteomes" id="UP000037151"/>
    </source>
</evidence>
<protein>
    <recommendedName>
        <fullName evidence="5">Sigma-54 factor interaction domain-containing protein</fullName>
    </recommendedName>
</protein>
<dbReference type="AlphaFoldDB" id="A0A0L0K7Q6"/>
<dbReference type="Pfam" id="PF02954">
    <property type="entry name" value="HTH_8"/>
    <property type="match status" value="1"/>
</dbReference>
<evidence type="ECO:0000259" key="5">
    <source>
        <dbReference type="PROSITE" id="PS50045"/>
    </source>
</evidence>
<dbReference type="Pfam" id="PF25601">
    <property type="entry name" value="AAA_lid_14"/>
    <property type="match status" value="1"/>
</dbReference>
<dbReference type="Gene3D" id="1.10.8.60">
    <property type="match status" value="1"/>
</dbReference>
<reference evidence="7" key="1">
    <citation type="submission" date="2014-07" db="EMBL/GenBank/DDBJ databases">
        <title>Genome sequencing of plant-pathogenic Streptomyces species.</title>
        <authorList>
            <person name="Harrison J."/>
            <person name="Sapp M."/>
            <person name="Thwaites R."/>
            <person name="Studholme D.J."/>
        </authorList>
    </citation>
    <scope>NUCLEOTIDE SEQUENCE [LARGE SCALE GENOMIC DNA]</scope>
    <source>
        <strain evidence="7">NCPPB 4445</strain>
    </source>
</reference>
<dbReference type="GO" id="GO:0006355">
    <property type="term" value="P:regulation of DNA-templated transcription"/>
    <property type="evidence" value="ECO:0007669"/>
    <property type="project" value="InterPro"/>
</dbReference>
<dbReference type="GO" id="GO:0005524">
    <property type="term" value="F:ATP binding"/>
    <property type="evidence" value="ECO:0007669"/>
    <property type="project" value="UniProtKB-KW"/>
</dbReference>
<evidence type="ECO:0000256" key="1">
    <source>
        <dbReference type="ARBA" id="ARBA00022741"/>
    </source>
</evidence>
<accession>A0A0L0K7Q6</accession>
<keyword evidence="1" id="KW-0547">Nucleotide-binding</keyword>
<dbReference type="Proteomes" id="UP000037151">
    <property type="component" value="Unassembled WGS sequence"/>
</dbReference>
<dbReference type="OrthoDB" id="5496274at2"/>
<gene>
    <name evidence="6" type="ORF">IQ63_18590</name>
</gene>
<dbReference type="PRINTS" id="PR01590">
    <property type="entry name" value="HTHFIS"/>
</dbReference>
<dbReference type="PANTHER" id="PTHR32071">
    <property type="entry name" value="TRANSCRIPTIONAL REGULATORY PROTEIN"/>
    <property type="match status" value="1"/>
</dbReference>
<comment type="caution">
    <text evidence="6">The sequence shown here is derived from an EMBL/GenBank/DDBJ whole genome shotgun (WGS) entry which is preliminary data.</text>
</comment>
<keyword evidence="3" id="KW-0805">Transcription regulation</keyword>
<evidence type="ECO:0000256" key="2">
    <source>
        <dbReference type="ARBA" id="ARBA00022840"/>
    </source>
</evidence>
<dbReference type="RefSeq" id="WP_050371653.1">
    <property type="nucleotide sequence ID" value="NZ_KQ257821.1"/>
</dbReference>
<dbReference type="InterPro" id="IPR009057">
    <property type="entry name" value="Homeodomain-like_sf"/>
</dbReference>
<feature type="domain" description="Sigma-54 factor interaction" evidence="5">
    <location>
        <begin position="448"/>
        <end position="524"/>
    </location>
</feature>
<sequence length="595" mass="63111">MTTAEQLPALTRLRHARERFLAGGPVPEGVPEEVVSAWRRARFHGVRRDAGGDVPPVVGAVPVLEAARPVLERLASALDGRSALVFTDARLRVLWSGGVHPHDHPCADLSEERVGPNSAAIALRTGRRAEVHGPEHFLDDWQDTSAVSAPVRAPGATRPIGTVTVVTRLCEGCTAQLPGVATSPVHLPDAHAWPVRLPGADSASAHLVGVDSAPARLADAAPAPAHLPAAHLTDTHLPNPHPSAALAEATAAAVEAELLARSATPERLLLDAYLSARTGDRPVAAFGGHSRLVDELAARALTPEDLHRLERAALKDPEARQLTVAGRSVDLTPVRQGEATVGVVAVLNPAPVRSGAEPCRTRPPLLITGERGTGKTTLARELAPHARTVDAAESELGDAVDHLTTGHPLILRHAERLTPPDTATLNSLLDTHPTAPLYVTYTPGTPPGPCLQRLLDVLAARTITLPALRERPEDIAELLKTLAPKPPAGHPPLTWSLDALRALERHPWPGNLTELAHVVHALAQGRRLTGPVRKAELPDAVREGPAHRPLSPMEDAERTAILQALKRHGGNKARAASALGIGRATLYRKLRSYRG</sequence>
<dbReference type="SUPFAM" id="SSF52540">
    <property type="entry name" value="P-loop containing nucleoside triphosphate hydrolases"/>
    <property type="match status" value="1"/>
</dbReference>
<proteinExistence type="predicted"/>
<keyword evidence="2" id="KW-0067">ATP-binding</keyword>
<dbReference type="InterPro" id="IPR027417">
    <property type="entry name" value="P-loop_NTPase"/>
</dbReference>
<keyword evidence="4" id="KW-0804">Transcription</keyword>
<name>A0A0L0K7Q6_9ACTN</name>
<dbReference type="GO" id="GO:0043565">
    <property type="term" value="F:sequence-specific DNA binding"/>
    <property type="evidence" value="ECO:0007669"/>
    <property type="project" value="InterPro"/>
</dbReference>
<evidence type="ECO:0000256" key="3">
    <source>
        <dbReference type="ARBA" id="ARBA00023015"/>
    </source>
</evidence>
<dbReference type="InterPro" id="IPR002078">
    <property type="entry name" value="Sigma_54_int"/>
</dbReference>
<dbReference type="SUPFAM" id="SSF46689">
    <property type="entry name" value="Homeodomain-like"/>
    <property type="match status" value="1"/>
</dbReference>
<dbReference type="Gene3D" id="3.30.450.40">
    <property type="match status" value="1"/>
</dbReference>
<dbReference type="PATRIC" id="fig|42234.21.peg.3830"/>
<dbReference type="EMBL" id="JPPY01000122">
    <property type="protein sequence ID" value="KND33665.1"/>
    <property type="molecule type" value="Genomic_DNA"/>
</dbReference>
<dbReference type="InterPro" id="IPR058031">
    <property type="entry name" value="AAA_lid_NorR"/>
</dbReference>
<dbReference type="Gene3D" id="1.10.10.60">
    <property type="entry name" value="Homeodomain-like"/>
    <property type="match status" value="1"/>
</dbReference>
<evidence type="ECO:0000313" key="6">
    <source>
        <dbReference type="EMBL" id="KND33665.1"/>
    </source>
</evidence>
<dbReference type="InterPro" id="IPR002197">
    <property type="entry name" value="HTH_Fis"/>
</dbReference>
<dbReference type="InterPro" id="IPR029016">
    <property type="entry name" value="GAF-like_dom_sf"/>
</dbReference>
<evidence type="ECO:0000256" key="4">
    <source>
        <dbReference type="ARBA" id="ARBA00023163"/>
    </source>
</evidence>